<evidence type="ECO:0000259" key="1">
    <source>
        <dbReference type="PROSITE" id="PS51186"/>
    </source>
</evidence>
<dbReference type="Pfam" id="PF13302">
    <property type="entry name" value="Acetyltransf_3"/>
    <property type="match status" value="1"/>
</dbReference>
<protein>
    <recommendedName>
        <fullName evidence="1">N-acetyltransferase domain-containing protein</fullName>
    </recommendedName>
</protein>
<proteinExistence type="predicted"/>
<dbReference type="GO" id="GO:0005737">
    <property type="term" value="C:cytoplasm"/>
    <property type="evidence" value="ECO:0007669"/>
    <property type="project" value="TreeGrafter"/>
</dbReference>
<dbReference type="GO" id="GO:1990189">
    <property type="term" value="F:protein N-terminal-serine acetyltransferase activity"/>
    <property type="evidence" value="ECO:0007669"/>
    <property type="project" value="TreeGrafter"/>
</dbReference>
<evidence type="ECO:0000313" key="3">
    <source>
        <dbReference type="Proteomes" id="UP000598775"/>
    </source>
</evidence>
<dbReference type="PROSITE" id="PS51186">
    <property type="entry name" value="GNAT"/>
    <property type="match status" value="1"/>
</dbReference>
<sequence length="161" mass="17447">MDTMTRRLLLHPYTPAEAERVLAGRPRADDNWAEGYPFADELDILPRFIDDFRANGDPRPFGPYVIRRLTDGAAVGGIGFTGFPDAEGAVEVGYGLVRGARGRGFATEALAALGEVARASGARIIRADTRTDNIASQRVLLRCGFAEASRAEGSVFFERSL</sequence>
<dbReference type="InterPro" id="IPR051908">
    <property type="entry name" value="Ribosomal_N-acetyltransferase"/>
</dbReference>
<dbReference type="AlphaFoldDB" id="A0A917EV44"/>
<dbReference type="InterPro" id="IPR016181">
    <property type="entry name" value="Acyl_CoA_acyltransferase"/>
</dbReference>
<dbReference type="Gene3D" id="3.40.630.30">
    <property type="match status" value="1"/>
</dbReference>
<dbReference type="InterPro" id="IPR000182">
    <property type="entry name" value="GNAT_dom"/>
</dbReference>
<keyword evidence="3" id="KW-1185">Reference proteome</keyword>
<dbReference type="EMBL" id="BMGP01000002">
    <property type="protein sequence ID" value="GGF20698.1"/>
    <property type="molecule type" value="Genomic_DNA"/>
</dbReference>
<reference evidence="2 3" key="1">
    <citation type="journal article" date="2014" name="Int. J. Syst. Evol. Microbiol.">
        <title>Complete genome sequence of Corynebacterium casei LMG S-19264T (=DSM 44701T), isolated from a smear-ripened cheese.</title>
        <authorList>
            <consortium name="US DOE Joint Genome Institute (JGI-PGF)"/>
            <person name="Walter F."/>
            <person name="Albersmeier A."/>
            <person name="Kalinowski J."/>
            <person name="Ruckert C."/>
        </authorList>
    </citation>
    <scope>NUCLEOTIDE SEQUENCE [LARGE SCALE GENOMIC DNA]</scope>
    <source>
        <strain evidence="2 3">CGMCC 1.12976</strain>
    </source>
</reference>
<name>A0A917EV44_9MICO</name>
<feature type="domain" description="N-acetyltransferase" evidence="1">
    <location>
        <begin position="8"/>
        <end position="161"/>
    </location>
</feature>
<comment type="caution">
    <text evidence="2">The sequence shown here is derived from an EMBL/GenBank/DDBJ whole genome shotgun (WGS) entry which is preliminary data.</text>
</comment>
<accession>A0A917EV44</accession>
<dbReference type="Proteomes" id="UP000598775">
    <property type="component" value="Unassembled WGS sequence"/>
</dbReference>
<dbReference type="PANTHER" id="PTHR43441:SF6">
    <property type="entry name" value="N-ACETYLTRANSFERASE DOMAIN-CONTAINING PROTEIN"/>
    <property type="match status" value="1"/>
</dbReference>
<dbReference type="SUPFAM" id="SSF55729">
    <property type="entry name" value="Acyl-CoA N-acyltransferases (Nat)"/>
    <property type="match status" value="1"/>
</dbReference>
<gene>
    <name evidence="2" type="ORF">GCM10011399_12930</name>
</gene>
<evidence type="ECO:0000313" key="2">
    <source>
        <dbReference type="EMBL" id="GGF20698.1"/>
    </source>
</evidence>
<organism evidence="2 3">
    <name type="scientific">Subtercola lobariae</name>
    <dbReference type="NCBI Taxonomy" id="1588641"/>
    <lineage>
        <taxon>Bacteria</taxon>
        <taxon>Bacillati</taxon>
        <taxon>Actinomycetota</taxon>
        <taxon>Actinomycetes</taxon>
        <taxon>Micrococcales</taxon>
        <taxon>Microbacteriaceae</taxon>
        <taxon>Subtercola</taxon>
    </lineage>
</organism>
<dbReference type="GO" id="GO:0008999">
    <property type="term" value="F:protein-N-terminal-alanine acetyltransferase activity"/>
    <property type="evidence" value="ECO:0007669"/>
    <property type="project" value="TreeGrafter"/>
</dbReference>
<dbReference type="PANTHER" id="PTHR43441">
    <property type="entry name" value="RIBOSOMAL-PROTEIN-SERINE ACETYLTRANSFERASE"/>
    <property type="match status" value="1"/>
</dbReference>